<comment type="caution">
    <text evidence="2">The sequence shown here is derived from an EMBL/GenBank/DDBJ whole genome shotgun (WGS) entry which is preliminary data.</text>
</comment>
<gene>
    <name evidence="2" type="ORF">E2C01_028853</name>
</gene>
<proteinExistence type="predicted"/>
<feature type="compositionally biased region" description="Basic residues" evidence="1">
    <location>
        <begin position="8"/>
        <end position="23"/>
    </location>
</feature>
<feature type="region of interest" description="Disordered" evidence="1">
    <location>
        <begin position="1"/>
        <end position="47"/>
    </location>
</feature>
<name>A0A5B7ELS7_PORTR</name>
<keyword evidence="3" id="KW-1185">Reference proteome</keyword>
<evidence type="ECO:0000313" key="2">
    <source>
        <dbReference type="EMBL" id="MPC35431.1"/>
    </source>
</evidence>
<protein>
    <submittedName>
        <fullName evidence="2">Uncharacterized protein</fullName>
    </submittedName>
</protein>
<sequence>MNQDRARRPGTHKTLRDGRKGRRLSGGTEGGGCSSPPLQQDDDRSQRPGNEAFIEARRRPLRTVSTRLQLWVPVPLMSLTKGHVGQLLNAQVTHAHPETCSPLLIPGDLPTPQPQPQPRHSTTFDLVLQGHSHPSYFQHERQAPRVMQCGPRRPREPAVPREAIVWGLILWRETSDR</sequence>
<dbReference type="Proteomes" id="UP000324222">
    <property type="component" value="Unassembled WGS sequence"/>
</dbReference>
<dbReference type="AlphaFoldDB" id="A0A5B7ELS7"/>
<dbReference type="EMBL" id="VSRR010003274">
    <property type="protein sequence ID" value="MPC35431.1"/>
    <property type="molecule type" value="Genomic_DNA"/>
</dbReference>
<accession>A0A5B7ELS7</accession>
<reference evidence="2 3" key="1">
    <citation type="submission" date="2019-05" db="EMBL/GenBank/DDBJ databases">
        <title>Another draft genome of Portunus trituberculatus and its Hox gene families provides insights of decapod evolution.</title>
        <authorList>
            <person name="Jeong J.-H."/>
            <person name="Song I."/>
            <person name="Kim S."/>
            <person name="Choi T."/>
            <person name="Kim D."/>
            <person name="Ryu S."/>
            <person name="Kim W."/>
        </authorList>
    </citation>
    <scope>NUCLEOTIDE SEQUENCE [LARGE SCALE GENOMIC DNA]</scope>
    <source>
        <tissue evidence="2">Muscle</tissue>
    </source>
</reference>
<evidence type="ECO:0000313" key="3">
    <source>
        <dbReference type="Proteomes" id="UP000324222"/>
    </source>
</evidence>
<evidence type="ECO:0000256" key="1">
    <source>
        <dbReference type="SAM" id="MobiDB-lite"/>
    </source>
</evidence>
<organism evidence="2 3">
    <name type="scientific">Portunus trituberculatus</name>
    <name type="common">Swimming crab</name>
    <name type="synonym">Neptunus trituberculatus</name>
    <dbReference type="NCBI Taxonomy" id="210409"/>
    <lineage>
        <taxon>Eukaryota</taxon>
        <taxon>Metazoa</taxon>
        <taxon>Ecdysozoa</taxon>
        <taxon>Arthropoda</taxon>
        <taxon>Crustacea</taxon>
        <taxon>Multicrustacea</taxon>
        <taxon>Malacostraca</taxon>
        <taxon>Eumalacostraca</taxon>
        <taxon>Eucarida</taxon>
        <taxon>Decapoda</taxon>
        <taxon>Pleocyemata</taxon>
        <taxon>Brachyura</taxon>
        <taxon>Eubrachyura</taxon>
        <taxon>Portunoidea</taxon>
        <taxon>Portunidae</taxon>
        <taxon>Portuninae</taxon>
        <taxon>Portunus</taxon>
    </lineage>
</organism>